<feature type="domain" description="Luciferase-like" evidence="5">
    <location>
        <begin position="26"/>
        <end position="185"/>
    </location>
</feature>
<sequence length="345" mass="39568">MQMTFRDRKIKVFSVLYRDENIQSYNFENVLDTIRLSDEFNYTGLLLFQSNRGNLEPWVFAQSVLSNSSTLSPFIAVNPVYMHPFTAARKILSLGSLYQRKIYLNFITGTSKSDMANLNDYLEHDQRYQRLTEYIQIVRHLLTDRKTLKFKGEYYTVNDLQLSDKLPAEILPEFFIAGSSESARKANAFFGSSSFGMAKDVKYPPSDSLKPPAKQALHFGIVARPDADAAWQRMKELFSGDEMDKAMLDYSMGNTDSHWKKELHETIHLTENPVQTTYSLFPFEHFKADCPYHAGSYEEVAGVLVQHIVNGVDCFVIEIPSAGEFSHVNEVFQLCKSIIQHRFAI</sequence>
<evidence type="ECO:0000256" key="2">
    <source>
        <dbReference type="ARBA" id="ARBA00022643"/>
    </source>
</evidence>
<organism evidence="6 7">
    <name type="scientific">Chitinophaga qingshengii</name>
    <dbReference type="NCBI Taxonomy" id="1569794"/>
    <lineage>
        <taxon>Bacteria</taxon>
        <taxon>Pseudomonadati</taxon>
        <taxon>Bacteroidota</taxon>
        <taxon>Chitinophagia</taxon>
        <taxon>Chitinophagales</taxon>
        <taxon>Chitinophagaceae</taxon>
        <taxon>Chitinophaga</taxon>
    </lineage>
</organism>
<evidence type="ECO:0000256" key="1">
    <source>
        <dbReference type="ARBA" id="ARBA00022630"/>
    </source>
</evidence>
<keyword evidence="2" id="KW-0288">FMN</keyword>
<keyword evidence="3" id="KW-0560">Oxidoreductase</keyword>
<dbReference type="InterPro" id="IPR036661">
    <property type="entry name" value="Luciferase-like_sf"/>
</dbReference>
<evidence type="ECO:0000313" key="7">
    <source>
        <dbReference type="Proteomes" id="UP000659124"/>
    </source>
</evidence>
<proteinExistence type="predicted"/>
<evidence type="ECO:0000256" key="4">
    <source>
        <dbReference type="ARBA" id="ARBA00023033"/>
    </source>
</evidence>
<dbReference type="Gene3D" id="3.20.20.30">
    <property type="entry name" value="Luciferase-like domain"/>
    <property type="match status" value="1"/>
</dbReference>
<dbReference type="RefSeq" id="WP_188086461.1">
    <property type="nucleotide sequence ID" value="NZ_JACVFC010000001.1"/>
</dbReference>
<keyword evidence="7" id="KW-1185">Reference proteome</keyword>
<dbReference type="InterPro" id="IPR050172">
    <property type="entry name" value="SsuD_RutA_monooxygenase"/>
</dbReference>
<evidence type="ECO:0000313" key="6">
    <source>
        <dbReference type="EMBL" id="MBC9929326.1"/>
    </source>
</evidence>
<accession>A0ABR7TG00</accession>
<keyword evidence="1" id="KW-0285">Flavoprotein</keyword>
<comment type="caution">
    <text evidence="6">The sequence shown here is derived from an EMBL/GenBank/DDBJ whole genome shotgun (WGS) entry which is preliminary data.</text>
</comment>
<dbReference type="SUPFAM" id="SSF51679">
    <property type="entry name" value="Bacterial luciferase-like"/>
    <property type="match status" value="1"/>
</dbReference>
<gene>
    <name evidence="6" type="ORF">ICL07_03010</name>
</gene>
<dbReference type="Proteomes" id="UP000659124">
    <property type="component" value="Unassembled WGS sequence"/>
</dbReference>
<dbReference type="PANTHER" id="PTHR42847">
    <property type="entry name" value="ALKANESULFONATE MONOOXYGENASE"/>
    <property type="match status" value="1"/>
</dbReference>
<evidence type="ECO:0000256" key="3">
    <source>
        <dbReference type="ARBA" id="ARBA00023002"/>
    </source>
</evidence>
<keyword evidence="4" id="KW-0503">Monooxygenase</keyword>
<dbReference type="InterPro" id="IPR011251">
    <property type="entry name" value="Luciferase-like_dom"/>
</dbReference>
<protein>
    <submittedName>
        <fullName evidence="6">LLM class flavin-dependent oxidoreductase</fullName>
    </submittedName>
</protein>
<dbReference type="Pfam" id="PF00296">
    <property type="entry name" value="Bac_luciferase"/>
    <property type="match status" value="1"/>
</dbReference>
<name>A0ABR7TG00_9BACT</name>
<evidence type="ECO:0000259" key="5">
    <source>
        <dbReference type="Pfam" id="PF00296"/>
    </source>
</evidence>
<dbReference type="EMBL" id="JACVFC010000001">
    <property type="protein sequence ID" value="MBC9929326.1"/>
    <property type="molecule type" value="Genomic_DNA"/>
</dbReference>
<dbReference type="PANTHER" id="PTHR42847:SF4">
    <property type="entry name" value="ALKANESULFONATE MONOOXYGENASE-RELATED"/>
    <property type="match status" value="1"/>
</dbReference>
<reference evidence="6 7" key="1">
    <citation type="submission" date="2020-09" db="EMBL/GenBank/DDBJ databases">
        <title>Genome sequences of type strains of Chitinophaga qingshengii and Chitinophaga varians.</title>
        <authorList>
            <person name="Kittiwongwattana C."/>
        </authorList>
    </citation>
    <scope>NUCLEOTIDE SEQUENCE [LARGE SCALE GENOMIC DNA]</scope>
    <source>
        <strain evidence="6 7">JCM 30026</strain>
    </source>
</reference>